<reference evidence="3" key="1">
    <citation type="submission" date="2021-05" db="EMBL/GenBank/DDBJ databases">
        <authorList>
            <person name="Alioto T."/>
            <person name="Alioto T."/>
            <person name="Gomez Garrido J."/>
        </authorList>
    </citation>
    <scope>NUCLEOTIDE SEQUENCE</scope>
</reference>
<dbReference type="AlphaFoldDB" id="A0A8D8NYV9"/>
<proteinExistence type="predicted"/>
<evidence type="ECO:0000313" key="3">
    <source>
        <dbReference type="EMBL" id="CAG6582430.1"/>
    </source>
</evidence>
<feature type="signal peptide" evidence="2">
    <location>
        <begin position="1"/>
        <end position="21"/>
    </location>
</feature>
<organism evidence="3">
    <name type="scientific">Culex pipiens</name>
    <name type="common">House mosquito</name>
    <dbReference type="NCBI Taxonomy" id="7175"/>
    <lineage>
        <taxon>Eukaryota</taxon>
        <taxon>Metazoa</taxon>
        <taxon>Ecdysozoa</taxon>
        <taxon>Arthropoda</taxon>
        <taxon>Hexapoda</taxon>
        <taxon>Insecta</taxon>
        <taxon>Pterygota</taxon>
        <taxon>Neoptera</taxon>
        <taxon>Endopterygota</taxon>
        <taxon>Diptera</taxon>
        <taxon>Nematocera</taxon>
        <taxon>Culicoidea</taxon>
        <taxon>Culicidae</taxon>
        <taxon>Culicinae</taxon>
        <taxon>Culicini</taxon>
        <taxon>Culex</taxon>
        <taxon>Culex</taxon>
    </lineage>
</organism>
<keyword evidence="2" id="KW-0732">Signal</keyword>
<dbReference type="EMBL" id="HBUE01202675">
    <property type="protein sequence ID" value="CAG6530597.1"/>
    <property type="molecule type" value="Transcribed_RNA"/>
</dbReference>
<dbReference type="EMBL" id="HBUE01137942">
    <property type="protein sequence ID" value="CAG6499484.1"/>
    <property type="molecule type" value="Transcribed_RNA"/>
</dbReference>
<evidence type="ECO:0000256" key="1">
    <source>
        <dbReference type="SAM" id="MobiDB-lite"/>
    </source>
</evidence>
<sequence length="126" mass="13321">MRGHRTDKVAFLLAGFLAVAAFALEAEHDPEPRIVGGFPALEATTRHQVVCQHWETYREVIKHSTSVVISLVQRATSIQTHQSSGLNHAVPSLFLCRCPFGAAPATSPSSAPATSAAGVSSTAEPC</sequence>
<feature type="chain" id="PRO_5036261652" evidence="2">
    <location>
        <begin position="22"/>
        <end position="126"/>
    </location>
</feature>
<dbReference type="EMBL" id="HBUE01308864">
    <property type="protein sequence ID" value="CAG6582430.1"/>
    <property type="molecule type" value="Transcribed_RNA"/>
</dbReference>
<protein>
    <submittedName>
        <fullName evidence="3">(northern house mosquito) hypothetical protein</fullName>
    </submittedName>
</protein>
<name>A0A8D8NYV9_CULPI</name>
<evidence type="ECO:0000256" key="2">
    <source>
        <dbReference type="SAM" id="SignalP"/>
    </source>
</evidence>
<feature type="region of interest" description="Disordered" evidence="1">
    <location>
        <begin position="103"/>
        <end position="126"/>
    </location>
</feature>
<accession>A0A8D8NYV9</accession>